<organism evidence="2 3">
    <name type="scientific">Hermanssonia centrifuga</name>
    <dbReference type="NCBI Taxonomy" id="98765"/>
    <lineage>
        <taxon>Eukaryota</taxon>
        <taxon>Fungi</taxon>
        <taxon>Dikarya</taxon>
        <taxon>Basidiomycota</taxon>
        <taxon>Agaricomycotina</taxon>
        <taxon>Agaricomycetes</taxon>
        <taxon>Polyporales</taxon>
        <taxon>Meruliaceae</taxon>
        <taxon>Hermanssonia</taxon>
    </lineage>
</organism>
<feature type="region of interest" description="Disordered" evidence="1">
    <location>
        <begin position="996"/>
        <end position="1027"/>
    </location>
</feature>
<feature type="region of interest" description="Disordered" evidence="1">
    <location>
        <begin position="1"/>
        <end position="68"/>
    </location>
</feature>
<dbReference type="AlphaFoldDB" id="A0A2R6QB58"/>
<feature type="compositionally biased region" description="Basic and acidic residues" evidence="1">
    <location>
        <begin position="1009"/>
        <end position="1027"/>
    </location>
</feature>
<feature type="compositionally biased region" description="Polar residues" evidence="1">
    <location>
        <begin position="436"/>
        <end position="466"/>
    </location>
</feature>
<dbReference type="OrthoDB" id="2564267at2759"/>
<proteinExistence type="predicted"/>
<feature type="compositionally biased region" description="Basic and acidic residues" evidence="1">
    <location>
        <begin position="695"/>
        <end position="713"/>
    </location>
</feature>
<feature type="region of interest" description="Disordered" evidence="1">
    <location>
        <begin position="567"/>
        <end position="610"/>
    </location>
</feature>
<feature type="compositionally biased region" description="Acidic residues" evidence="1">
    <location>
        <begin position="1"/>
        <end position="11"/>
    </location>
</feature>
<feature type="region of interest" description="Disordered" evidence="1">
    <location>
        <begin position="661"/>
        <end position="872"/>
    </location>
</feature>
<evidence type="ECO:0000313" key="3">
    <source>
        <dbReference type="Proteomes" id="UP000186601"/>
    </source>
</evidence>
<dbReference type="EMBL" id="MLYV02000373">
    <property type="protein sequence ID" value="PSS05373.1"/>
    <property type="molecule type" value="Genomic_DNA"/>
</dbReference>
<feature type="region of interest" description="Disordered" evidence="1">
    <location>
        <begin position="396"/>
        <end position="466"/>
    </location>
</feature>
<dbReference type="Proteomes" id="UP000186601">
    <property type="component" value="Unassembled WGS sequence"/>
</dbReference>
<feature type="compositionally biased region" description="Low complexity" evidence="1">
    <location>
        <begin position="396"/>
        <end position="408"/>
    </location>
</feature>
<feature type="region of interest" description="Disordered" evidence="1">
    <location>
        <begin position="154"/>
        <end position="191"/>
    </location>
</feature>
<reference evidence="2 3" key="1">
    <citation type="submission" date="2018-02" db="EMBL/GenBank/DDBJ databases">
        <title>Genome sequence of the basidiomycete white-rot fungus Phlebia centrifuga.</title>
        <authorList>
            <person name="Granchi Z."/>
            <person name="Peng M."/>
            <person name="de Vries R.P."/>
            <person name="Hilden K."/>
            <person name="Makela M.R."/>
            <person name="Grigoriev I."/>
            <person name="Riley R."/>
        </authorList>
    </citation>
    <scope>NUCLEOTIDE SEQUENCE [LARGE SCALE GENOMIC DNA]</scope>
    <source>
        <strain evidence="2 3">FBCC195</strain>
    </source>
</reference>
<feature type="region of interest" description="Disordered" evidence="1">
    <location>
        <begin position="91"/>
        <end position="116"/>
    </location>
</feature>
<dbReference type="STRING" id="98765.A0A2R6QB58"/>
<evidence type="ECO:0000256" key="1">
    <source>
        <dbReference type="SAM" id="MobiDB-lite"/>
    </source>
</evidence>
<feature type="compositionally biased region" description="Acidic residues" evidence="1">
    <location>
        <begin position="828"/>
        <end position="838"/>
    </location>
</feature>
<name>A0A2R6QB58_9APHY</name>
<gene>
    <name evidence="2" type="ORF">PHLCEN_2v3862</name>
</gene>
<feature type="compositionally biased region" description="Low complexity" evidence="1">
    <location>
        <begin position="817"/>
        <end position="827"/>
    </location>
</feature>
<feature type="compositionally biased region" description="Basic residues" evidence="1">
    <location>
        <begin position="684"/>
        <end position="694"/>
    </location>
</feature>
<feature type="compositionally biased region" description="Acidic residues" evidence="1">
    <location>
        <begin position="753"/>
        <end position="763"/>
    </location>
</feature>
<protein>
    <submittedName>
        <fullName evidence="2">Uncharacterized protein</fullName>
    </submittedName>
</protein>
<sequence>MQEEDGQDGGDESERNDEVGSKEDLGQDDRLEGRQNKENNVVSSNEEYDNDNPDPDLPRRRAEESAIFAHLRRTPRQVVQAARRSTDYLGVTLPTDAGSINGGESISQHRKSQQSIDALRNPFGRDSTHEGHVDDDEIEVDLSSWGLDAFGAEKGSKKKKGKEEPLPNPYPPLQDAARRRPAASARTMSMGNLDNFGEGGAFLDAKSSVPIRPLGARRHSVGSPLDYVDVEPTESGLQHRRRASAHALIDSLPITPPLHSVPFPTATSVRSVSPLLIEGGPSALRPASRASLLDPKHGRTYSTASMGSRALLNEEEIPNPFAVRPPSPDRASRFDPKAVRARTVSNGTLGTQMLLNEPDAEIPESMSARSVLGDQPGRSRPYSRLELMRPKVLIMPSPLQGSSSQQPTTPAPEGFMVNTTEGPPLPPGARTAVSGRRSSFTMSMLDSSNSLGGPSPTGFTLSPNPRNSMTLSQLTFRNTLMIDGQRDVAYQDIDDHLRRATEDGQQADLVAEETSKTSLPVIEEPGQHGRPAGRLYGKSLIDDLQARKAEMRGKQRVFTGDQRPSMMARTPMKRSSTLIDPESLKQRPVSRRLDSFQTTPDLSRRNSAGARKTLINFEDEIPGAPRGAHLGIDNLNAGGQTKSVFGVDTLWERELAKLKEIEAQEKEADDERKQREAEIDATGKKKKGKKRKGKGRDEDKPNDEGLHTSESKLSETSPVPDLTTGSAPGLSPVSSGGINKRGALKRPPPPPVDGDEDEEEESDSSSASPRGQAKRTETNGWYSGSDDERKPRQTASAPGPVRTTGAGPRYPNLPPRLQALHDQGQLQLDDDDSSEEDLPLVATIERAAQRATRADLRSAADDSSDEDRPLTQLLDKTKLKLPTLSVGGSMFGSATKGGDESEEDEKPLGLRVSRLVPSSHALSSAGPGGEDDDLPLGLHPEQMRRSQFMMAAQVAQQQQQMMMQAQMHQSMMFGAPSIMSAPFYGPPMAPPMMMAPQLPSTPPPLQDTTKLHRVDKWRHDVAVEGDQ</sequence>
<feature type="compositionally biased region" description="Basic and acidic residues" evidence="1">
    <location>
        <begin position="661"/>
        <end position="683"/>
    </location>
</feature>
<accession>A0A2R6QB58</accession>
<feature type="region of interest" description="Disordered" evidence="1">
    <location>
        <begin position="886"/>
        <end position="907"/>
    </location>
</feature>
<evidence type="ECO:0000313" key="2">
    <source>
        <dbReference type="EMBL" id="PSS05373.1"/>
    </source>
</evidence>
<feature type="compositionally biased region" description="Basic and acidic residues" evidence="1">
    <location>
        <begin position="12"/>
        <end position="37"/>
    </location>
</feature>
<comment type="caution">
    <text evidence="2">The sequence shown here is derived from an EMBL/GenBank/DDBJ whole genome shotgun (WGS) entry which is preliminary data.</text>
</comment>
<keyword evidence="3" id="KW-1185">Reference proteome</keyword>